<dbReference type="EC" id="3.4.19.12" evidence="3"/>
<dbReference type="InterPro" id="IPR056850">
    <property type="entry name" value="ARM_UBP34_24_USP9X_Y"/>
</dbReference>
<feature type="domain" description="Ubiquitin-like" evidence="9">
    <location>
        <begin position="1122"/>
        <end position="1201"/>
    </location>
</feature>
<dbReference type="PROSITE" id="PS50235">
    <property type="entry name" value="USP_3"/>
    <property type="match status" value="1"/>
</dbReference>
<keyword evidence="6 11" id="KW-0378">Hydrolase</keyword>
<evidence type="ECO:0000256" key="7">
    <source>
        <dbReference type="ARBA" id="ARBA00022807"/>
    </source>
</evidence>
<dbReference type="Gene3D" id="3.90.70.10">
    <property type="entry name" value="Cysteine proteinases"/>
    <property type="match status" value="1"/>
</dbReference>
<gene>
    <name evidence="11" type="ORF">EMPS_05137</name>
</gene>
<evidence type="ECO:0000256" key="6">
    <source>
        <dbReference type="ARBA" id="ARBA00022801"/>
    </source>
</evidence>
<feature type="region of interest" description="Disordered" evidence="8">
    <location>
        <begin position="91"/>
        <end position="172"/>
    </location>
</feature>
<keyword evidence="5" id="KW-0833">Ubl conjugation pathway</keyword>
<evidence type="ECO:0000259" key="10">
    <source>
        <dbReference type="PROSITE" id="PS50235"/>
    </source>
</evidence>
<evidence type="ECO:0000256" key="8">
    <source>
        <dbReference type="SAM" id="MobiDB-lite"/>
    </source>
</evidence>
<feature type="compositionally biased region" description="Acidic residues" evidence="8">
    <location>
        <begin position="141"/>
        <end position="172"/>
    </location>
</feature>
<keyword evidence="12" id="KW-1185">Reference proteome</keyword>
<feature type="compositionally biased region" description="Low complexity" evidence="8">
    <location>
        <begin position="2326"/>
        <end position="2344"/>
    </location>
</feature>
<reference evidence="11" key="1">
    <citation type="submission" date="2021-11" db="EMBL/GenBank/DDBJ databases">
        <authorList>
            <person name="Herlambang A."/>
            <person name="Guo Y."/>
            <person name="Takashima Y."/>
            <person name="Nishizawa T."/>
        </authorList>
    </citation>
    <scope>NUCLEOTIDE SEQUENCE</scope>
    <source>
        <strain evidence="11">E1425</strain>
    </source>
</reference>
<feature type="compositionally biased region" description="Basic residues" evidence="8">
    <location>
        <begin position="212"/>
        <end position="225"/>
    </location>
</feature>
<dbReference type="InterPro" id="IPR001394">
    <property type="entry name" value="Peptidase_C19_UCH"/>
</dbReference>
<dbReference type="PROSITE" id="PS50053">
    <property type="entry name" value="UBIQUITIN_2"/>
    <property type="match status" value="1"/>
</dbReference>
<feature type="region of interest" description="Disordered" evidence="8">
    <location>
        <begin position="1"/>
        <end position="79"/>
    </location>
</feature>
<dbReference type="OrthoDB" id="420187at2759"/>
<keyword evidence="7" id="KW-0788">Thiol protease</keyword>
<evidence type="ECO:0000256" key="5">
    <source>
        <dbReference type="ARBA" id="ARBA00022786"/>
    </source>
</evidence>
<feature type="compositionally biased region" description="Basic and acidic residues" evidence="8">
    <location>
        <begin position="3263"/>
        <end position="3272"/>
    </location>
</feature>
<evidence type="ECO:0000256" key="2">
    <source>
        <dbReference type="ARBA" id="ARBA00009085"/>
    </source>
</evidence>
<feature type="region of interest" description="Disordered" evidence="8">
    <location>
        <begin position="3263"/>
        <end position="3292"/>
    </location>
</feature>
<feature type="region of interest" description="Disordered" evidence="8">
    <location>
        <begin position="3195"/>
        <end position="3234"/>
    </location>
</feature>
<evidence type="ECO:0000259" key="9">
    <source>
        <dbReference type="PROSITE" id="PS50053"/>
    </source>
</evidence>
<feature type="compositionally biased region" description="Polar residues" evidence="8">
    <location>
        <begin position="23"/>
        <end position="32"/>
    </location>
</feature>
<feature type="region of interest" description="Disordered" evidence="8">
    <location>
        <begin position="2309"/>
        <end position="2351"/>
    </location>
</feature>
<feature type="compositionally biased region" description="Basic and acidic residues" evidence="8">
    <location>
        <begin position="3282"/>
        <end position="3292"/>
    </location>
</feature>
<dbReference type="InterPro" id="IPR029071">
    <property type="entry name" value="Ubiquitin-like_domsf"/>
</dbReference>
<dbReference type="SUPFAM" id="SSF54236">
    <property type="entry name" value="Ubiquitin-like"/>
    <property type="match status" value="1"/>
</dbReference>
<evidence type="ECO:0000313" key="11">
    <source>
        <dbReference type="EMBL" id="GJJ72779.1"/>
    </source>
</evidence>
<dbReference type="GO" id="GO:0006508">
    <property type="term" value="P:proteolysis"/>
    <property type="evidence" value="ECO:0007669"/>
    <property type="project" value="UniProtKB-KW"/>
</dbReference>
<feature type="compositionally biased region" description="Polar residues" evidence="8">
    <location>
        <begin position="3202"/>
        <end position="3229"/>
    </location>
</feature>
<dbReference type="InterPro" id="IPR028889">
    <property type="entry name" value="USP"/>
</dbReference>
<evidence type="ECO:0000313" key="12">
    <source>
        <dbReference type="Proteomes" id="UP000827284"/>
    </source>
</evidence>
<feature type="domain" description="USP" evidence="10">
    <location>
        <begin position="1649"/>
        <end position="2007"/>
    </location>
</feature>
<proteinExistence type="inferred from homology"/>
<dbReference type="InterPro" id="IPR050164">
    <property type="entry name" value="Peptidase_C19"/>
</dbReference>
<dbReference type="PROSITE" id="PS00972">
    <property type="entry name" value="USP_1"/>
    <property type="match status" value="1"/>
</dbReference>
<dbReference type="GO" id="GO:0004843">
    <property type="term" value="F:cysteine-type deubiquitinase activity"/>
    <property type="evidence" value="ECO:0007669"/>
    <property type="project" value="UniProtKB-EC"/>
</dbReference>
<comment type="catalytic activity">
    <reaction evidence="1">
        <text>Thiol-dependent hydrolysis of ester, thioester, amide, peptide and isopeptide bonds formed by the C-terminal Gly of ubiquitin (a 76-residue protein attached to proteins as an intracellular targeting signal).</text>
        <dbReference type="EC" id="3.4.19.12"/>
    </reaction>
</comment>
<dbReference type="Pfam" id="PF25010">
    <property type="entry name" value="ARM_UBP24_USP9X-Y"/>
    <property type="match status" value="2"/>
</dbReference>
<dbReference type="PANTHER" id="PTHR24006:SF910">
    <property type="entry name" value="UBIQUITINYL HYDROLASE 1"/>
    <property type="match status" value="1"/>
</dbReference>
<dbReference type="GO" id="GO:0016579">
    <property type="term" value="P:protein deubiquitination"/>
    <property type="evidence" value="ECO:0007669"/>
    <property type="project" value="InterPro"/>
</dbReference>
<sequence>MTSAAEKGIAKPMDQGPAEKDQGNTLGPSLQEPTRKITGAQPPNTLESGPKLPTLQSQDPPAYQPYQEGDPVLAIEHASLGTKQSDVEYVGAATSEYDSDSDTELLQPAVGETWGESSPAAVERWGESSGPGSDIVRQSSDEYEDEDEDEMDEELGDDDDDAGVYEDEDDDLSDYTGMEEMQDLNAQGTTEYHRALQHGPYLKSRQQVEQLRKRRPGPLRNRTPRMRTASGAGTGIRLDTGAESSAYHPGQANVGFSTQNAFTQSCDELTARLLQEDSSAYSDIKDLIELSVKWRTRGDAPPDVPFAAEKQQSLEYSYLGNWTKILTDRRLNPHTTSIVEYLQAFVRLSCLIVQMEGTLPEQYSQALATMFEYGDLEIYKRNPKRPSRLLHAERMARFDDYSPEYGFEAEEISHSHQDFQKLFISLGGMEIYMKAIEASLETPDRLDMKAQNLSLLLAPISRIRIIGDTSKIADFSKRLIAAVLAYFPDQADSFKSVSKATVLDIIGQVGSFLLENYPMQAMHSGVIHEPGMQFEEFDTHDPVSRYNLGEVKFADFRLEMAVKLMKTTRLDLRLAGLIELKEVLVRIQNLQQGRSRQRRRSDIDMEVQMEQDRKPIEHLCNKLQSLQIVGYIFGPNIHLEIVQRSTDVLVFLNQAKVLRIEDIDLVWAAVGGNQHRSIVYGVYQVLSDVCSKLPQEILQHLFKKLQAVPLESWDLQLVDLARSLFQAMVQRSKYNPHEGTVSLIPYETLLNVLRKSTLAVDAKDDTSFGPAPTLNREVSMGIAHLLSDGLQVGPLQQDRATLIEQCLQDLRDNHPGAIWSLQVVQGIFIPSVNDKATLQLYERTCATLPELFIANLSAYVASVKRTPPSPSPTNAAFALHSSHSIAHEHQRSMQLKVRLDFLKCMCVTFPNHWNAPGLADTLWKCLIVDPIGPKEQDEAFLCLEAITEQHFAEYIYEKLLPDLDIPSLTPKAWQCARQYFVVINWNRRLLSTITDDEGPHPFVIVAPLCGMDLIWKIALHAKSPIVGMHATEFLSSLIKNNDEEEAQDEVYQFRSGLVQTCVDYLVQSSDVLGTNGHQGDGAMSLVFERCIGILKAFLSSCSSGNIGGTLQPEIHGALDEESMLTIKVSGHVTFQFAAHPSSTLASLRRTIADRMGCTDAEAVRLISLGKDYFPSWDQRSLEELRVENGQTFLVTRKQPNSNYIRDTVAPRRLPTDLLLEPEFFERVRKIFLLDSKYASQAWEVVTRLPTSPVLLQSFEELQDGVNWDSLLDARSPFLLLYSLQILHFLIKRDQSTWDSEHQTWIQRFLELGGQEHLIGLLMADTGLGSTGSSNTSRKALGLMLKVLVCLSNSADLASRMSTSSQGFTVPVFLNRLVSEILTSAARGGEHTSYDQSIVLNATNLISYFCTGPMGWQYFQAGADVRSLIFVSMVQSDSVQIRQTILDMGRKFCSQRDSLQDQVSPALFFLDILQSFLPISKEYESNCSELFEFFESIAREDTILCSEDYVRTLYTKLVTNITSHLSSETAASTIEDTILIGMFRVATAILGTDNRLKQGVDTSFIDYVFDVCLFPLQSEETSLTPIWAKCQSEGSRSSALLFLEEATKGNPFILRHVIERTHRNFVRDPDMDSQWGYDPQIVKRARCGYVGLQNLGATCYVNSIIQQFFMNKEFRFGILDAPAEGDGSIDKHDTLLYQLQVLFGHLQTSMRRSYNAHSFCYSYKDWDGNPMNVAVQMDVDEFFNILFDRLESTVKGTPQEELFKKQYGGKLVQQIKSKDCEHISEREDSFFSIQCEVKNKKSLEESLQLYVQGEILDGDNKYKCSTCDKHVDAIKRACIKELPQNLILHLKRFDYDMDTMRRIKINDRFEFPTRLNMEPYTLDYLTKKEQVQEGGSTSPSTTTMPGKDTPVFQYNLVGVLVHTGTADSGHYYSYIKDRSHDRTTHFDGESTSWYHFNDSKVEEFDASEIPAKAFGGPEFVQSESPYMKSPPRSTTKPYSAYMLFYERAERPVQAQSIVSSGEVPKDIRDVVAKENITLLKDLAIFDRLYYNFVWELFNMHKSIPTPLMNDDASGAEESRLDYLSMEYGLDFFFTVLIHARDVDQELLEWTKLLVPLLARYPAGCAKFLNQVTENQAQLCSILLECPINQVREAVISLISEALSSLLGQESELYGYVHTSPTMIMSPDPRLTSPMDIVKTPDHAASVVVQIVVQRLLDLLPNARSNWRNFDEYFRLMYNITQMGRAQCRAMIQDGYVTDLIEFYFSDEKGETRQKKMGDKFTKPAFRNLMLTVQELVLASDILKSIEGTQKKLNGRAPGPNSNANRLTSPTSTSSGASSPSSNSDDAPAEDIVSESPELDQTICLSQTDLSSLLCSMNSGPMNDRPLLLVVKMLQDRMDSSIISKIVIHFSAHSGLGSRLLDTLVTFLGYANDDQFGTILQVLKDVIQIEDDALEQRVDYIITGLLKVLDSTSMYSVAFECLEFFRNISDYGHCGRLAQASILANSNVWLMQIMIQQNESELRHAARQFYTELLNSERAFNGWDDAKAAERSSQHFSKLLELLKPMNDTFYHGHRRDDDETWKFADYFVILTELVRGDKERMMFRPHWIPFLELLTKIDAHKVNLDYDKKEMMVFWGKIINGDVDMNMRLANHKPLRHLLCVFYVYLQHHSSNVQFHREVLPVYFGLILLFSQLSPEFHREWIACHNYSWALSAMKWGDFGMHCPVELDRLLQYTLSVQPMFRKECWRQMTNPETAKFGDHFVKLGRATYEAENELSGALFLKNHGLVHLTNIIVTADKTPSLTTDDNFYATGALSLLNDYLCNMTVCRNTPYFAEAMDHWSNIGQAIDVLLRNLMWAAPYEVFLQSINILQLIAREATYTQASVILSKLDSSHFEWRNLVEGGQQSQARLSDMFGGAHSPFCQYGVLDAPHQYSGVSLPPMRIGPVIYMHTDLFASLDMAASRSILKKWFEPYWTLARLACKLDGEKKQYSHAVELAALMAMEQVPVGVLTHFEILCETAELAEDDAEIRHALQTPFVSIFWEKFLARTVFLVSLNQACLKTGSQLLKLSNVETSLVQQTMKTSFTQIQEVLQRHVPASPTTRSAVDTAAPSAGVEGEASAPALTGAASTNLVSIEEAKTVITCLQNLVLVGIENVDPTSEEFSQWQELQKELDQLVDQFPHKYAGRLAMFLPKDPIELQPPAGQSSDEAPQPSASVSVPTPTNPASVSENGAAATAIVVDDETLVEESAEDKDSDVIMINKNESKEGVDHPMTEATGPEVVPPRERMEEDDA</sequence>
<comment type="similarity">
    <text evidence="2">Belongs to the peptidase C19 family.</text>
</comment>
<dbReference type="GO" id="GO:0005634">
    <property type="term" value="C:nucleus"/>
    <property type="evidence" value="ECO:0007669"/>
    <property type="project" value="TreeGrafter"/>
</dbReference>
<dbReference type="InterPro" id="IPR016024">
    <property type="entry name" value="ARM-type_fold"/>
</dbReference>
<dbReference type="PROSITE" id="PS00973">
    <property type="entry name" value="USP_2"/>
    <property type="match status" value="1"/>
</dbReference>
<dbReference type="InterPro" id="IPR018200">
    <property type="entry name" value="USP_CS"/>
</dbReference>
<feature type="region of interest" description="Disordered" evidence="8">
    <location>
        <begin position="3098"/>
        <end position="3119"/>
    </location>
</feature>
<comment type="caution">
    <text evidence="11">The sequence shown here is derived from an EMBL/GenBank/DDBJ whole genome shotgun (WGS) entry which is preliminary data.</text>
</comment>
<protein>
    <recommendedName>
        <fullName evidence="3">ubiquitinyl hydrolase 1</fullName>
        <ecNumber evidence="3">3.4.19.12</ecNumber>
    </recommendedName>
</protein>
<dbReference type="SUPFAM" id="SSF48371">
    <property type="entry name" value="ARM repeat"/>
    <property type="match status" value="2"/>
</dbReference>
<dbReference type="PANTHER" id="PTHR24006">
    <property type="entry name" value="UBIQUITIN CARBOXYL-TERMINAL HYDROLASE"/>
    <property type="match status" value="1"/>
</dbReference>
<dbReference type="EMBL" id="BQFW01000007">
    <property type="protein sequence ID" value="GJJ72779.1"/>
    <property type="molecule type" value="Genomic_DNA"/>
</dbReference>
<dbReference type="FunFam" id="3.90.70.10:FF:000022">
    <property type="entry name" value="Ubiquitin carboxyl-terminal hydrolase 24"/>
    <property type="match status" value="1"/>
</dbReference>
<dbReference type="InterPro" id="IPR000626">
    <property type="entry name" value="Ubiquitin-like_dom"/>
</dbReference>
<keyword evidence="4" id="KW-0645">Protease</keyword>
<dbReference type="SUPFAM" id="SSF54001">
    <property type="entry name" value="Cysteine proteinases"/>
    <property type="match status" value="1"/>
</dbReference>
<organism evidence="11 12">
    <name type="scientific">Entomortierella parvispora</name>
    <dbReference type="NCBI Taxonomy" id="205924"/>
    <lineage>
        <taxon>Eukaryota</taxon>
        <taxon>Fungi</taxon>
        <taxon>Fungi incertae sedis</taxon>
        <taxon>Mucoromycota</taxon>
        <taxon>Mortierellomycotina</taxon>
        <taxon>Mortierellomycetes</taxon>
        <taxon>Mortierellales</taxon>
        <taxon>Mortierellaceae</taxon>
        <taxon>Entomortierella</taxon>
    </lineage>
</organism>
<feature type="region of interest" description="Disordered" evidence="8">
    <location>
        <begin position="198"/>
        <end position="235"/>
    </location>
</feature>
<dbReference type="Proteomes" id="UP000827284">
    <property type="component" value="Unassembled WGS sequence"/>
</dbReference>
<accession>A0A9P3H9S0</accession>
<reference evidence="11" key="2">
    <citation type="journal article" date="2022" name="Microbiol. Resour. Announc.">
        <title>Whole-Genome Sequence of Entomortierella parvispora E1425, a Mucoromycotan Fungus Associated with Burkholderiaceae-Related Endosymbiotic Bacteria.</title>
        <authorList>
            <person name="Herlambang A."/>
            <person name="Guo Y."/>
            <person name="Takashima Y."/>
            <person name="Narisawa K."/>
            <person name="Ohta H."/>
            <person name="Nishizawa T."/>
        </authorList>
    </citation>
    <scope>NUCLEOTIDE SEQUENCE</scope>
    <source>
        <strain evidence="11">E1425</strain>
    </source>
</reference>
<evidence type="ECO:0000256" key="4">
    <source>
        <dbReference type="ARBA" id="ARBA00022670"/>
    </source>
</evidence>
<dbReference type="InterPro" id="IPR038765">
    <property type="entry name" value="Papain-like_cys_pep_sf"/>
</dbReference>
<evidence type="ECO:0000256" key="1">
    <source>
        <dbReference type="ARBA" id="ARBA00000707"/>
    </source>
</evidence>
<dbReference type="GO" id="GO:0005829">
    <property type="term" value="C:cytosol"/>
    <property type="evidence" value="ECO:0007669"/>
    <property type="project" value="TreeGrafter"/>
</dbReference>
<dbReference type="CDD" id="cd02659">
    <property type="entry name" value="peptidase_C19C"/>
    <property type="match status" value="1"/>
</dbReference>
<name>A0A9P3H9S0_9FUNG</name>
<dbReference type="InterPro" id="IPR021905">
    <property type="entry name" value="DUF3517"/>
</dbReference>
<dbReference type="Pfam" id="PF00443">
    <property type="entry name" value="UCH"/>
    <property type="match status" value="1"/>
</dbReference>
<dbReference type="Pfam" id="PF12030">
    <property type="entry name" value="DUF3517"/>
    <property type="match status" value="1"/>
</dbReference>
<evidence type="ECO:0000256" key="3">
    <source>
        <dbReference type="ARBA" id="ARBA00012759"/>
    </source>
</evidence>